<dbReference type="RefSeq" id="WP_231036702.1">
    <property type="nucleotide sequence ID" value="NZ_JAJNGX010000066.1"/>
</dbReference>
<evidence type="ECO:0000259" key="2">
    <source>
        <dbReference type="PROSITE" id="PS50878"/>
    </source>
</evidence>
<proteinExistence type="inferred from homology"/>
<feature type="domain" description="Reverse transcriptase" evidence="2">
    <location>
        <begin position="1"/>
        <end position="324"/>
    </location>
</feature>
<dbReference type="PANTHER" id="PTHR34047">
    <property type="entry name" value="NUCLEAR INTRON MATURASE 1, MITOCHONDRIAL-RELATED"/>
    <property type="match status" value="1"/>
</dbReference>
<name>A0A9Q2NNJ2_9RHOB</name>
<comment type="caution">
    <text evidence="3">The sequence shown here is derived from an EMBL/GenBank/DDBJ whole genome shotgun (WGS) entry which is preliminary data.</text>
</comment>
<reference evidence="3" key="1">
    <citation type="submission" date="2021-01" db="EMBL/GenBank/DDBJ databases">
        <title>Diatom-associated Roseobacters Show Island Model of Population Structure.</title>
        <authorList>
            <person name="Qu L."/>
            <person name="Feng X."/>
            <person name="Chen Y."/>
            <person name="Li L."/>
            <person name="Wang X."/>
            <person name="Hu Z."/>
            <person name="Wang H."/>
            <person name="Luo H."/>
        </authorList>
    </citation>
    <scope>NUCLEOTIDE SEQUENCE</scope>
    <source>
        <strain evidence="3">SM26-45</strain>
    </source>
</reference>
<keyword evidence="3" id="KW-0548">Nucleotidyltransferase</keyword>
<evidence type="ECO:0000256" key="1">
    <source>
        <dbReference type="ARBA" id="ARBA00034120"/>
    </source>
</evidence>
<organism evidence="3 4">
    <name type="scientific">Pseudosulfitobacter pseudonitzschiae</name>
    <dbReference type="NCBI Taxonomy" id="1402135"/>
    <lineage>
        <taxon>Bacteria</taxon>
        <taxon>Pseudomonadati</taxon>
        <taxon>Pseudomonadota</taxon>
        <taxon>Alphaproteobacteria</taxon>
        <taxon>Rhodobacterales</taxon>
        <taxon>Roseobacteraceae</taxon>
        <taxon>Pseudosulfitobacter</taxon>
    </lineage>
</organism>
<dbReference type="GO" id="GO:0003964">
    <property type="term" value="F:RNA-directed DNA polymerase activity"/>
    <property type="evidence" value="ECO:0007669"/>
    <property type="project" value="UniProtKB-KW"/>
</dbReference>
<keyword evidence="3" id="KW-0695">RNA-directed DNA polymerase</keyword>
<dbReference type="EMBL" id="JAFBWN010000066">
    <property type="protein sequence ID" value="MBM2357764.1"/>
    <property type="molecule type" value="Genomic_DNA"/>
</dbReference>
<dbReference type="SUPFAM" id="SSF56672">
    <property type="entry name" value="DNA/RNA polymerases"/>
    <property type="match status" value="1"/>
</dbReference>
<gene>
    <name evidence="3" type="ORF">JQX14_24875</name>
</gene>
<accession>A0A9Q2NNJ2</accession>
<evidence type="ECO:0000313" key="4">
    <source>
        <dbReference type="Proteomes" id="UP000809337"/>
    </source>
</evidence>
<comment type="similarity">
    <text evidence="1">Belongs to the bacterial reverse transcriptase family.</text>
</comment>
<dbReference type="InterPro" id="IPR000477">
    <property type="entry name" value="RT_dom"/>
</dbReference>
<dbReference type="PROSITE" id="PS50878">
    <property type="entry name" value="RT_POL"/>
    <property type="match status" value="1"/>
</dbReference>
<dbReference type="PANTHER" id="PTHR34047:SF8">
    <property type="entry name" value="PROTEIN YKFC"/>
    <property type="match status" value="1"/>
</dbReference>
<dbReference type="CDD" id="cd01646">
    <property type="entry name" value="RT_Bac_retron_I"/>
    <property type="match status" value="1"/>
</dbReference>
<dbReference type="Proteomes" id="UP000809337">
    <property type="component" value="Unassembled WGS sequence"/>
</dbReference>
<dbReference type="InterPro" id="IPR043502">
    <property type="entry name" value="DNA/RNA_pol_sf"/>
</dbReference>
<keyword evidence="3" id="KW-0808">Transferase</keyword>
<evidence type="ECO:0000313" key="3">
    <source>
        <dbReference type="EMBL" id="MBM2357764.1"/>
    </source>
</evidence>
<protein>
    <submittedName>
        <fullName evidence="3">RNA-directed DNA polymerase</fullName>
    </submittedName>
</protein>
<dbReference type="Pfam" id="PF00078">
    <property type="entry name" value="RVT_1"/>
    <property type="match status" value="1"/>
</dbReference>
<dbReference type="InterPro" id="IPR051083">
    <property type="entry name" value="GrpII_Intron_Splice-Mob/Def"/>
</dbReference>
<sequence length="505" mass="56915">MSDEKTKADPIRIIDLDSSVAKAALLKSESYFDFDLPPYFDFSPLLKGIDAKLAGAPLKDVWASNPADHDGVNHIIFHSKDGKYAWRPQELIHPFIYVALVDQLTNPPAWSAIKIHFASCAANPNIECVSHPLVSNSKQTDKAAQVTSWWLEMEQRSLELSLEYEHVIHTDIADCYGSIYTHTICWALHGKPLAKSREGRQDKNLLGNILDRLLTASRHGETNGIPQGSTLTNLIAEMVLGYADTRLTSAMLGEGITDYKILRYRDDYRIFTKNPAHGERITKLLAEVLRDLGMKLSPDKTAVSNEIIRAAIKEDKLFWIGKEKRKRSLIKHMLLIHELAGMHPNSGSVSVAMSKFQRRLTKLNEKGFKDPVRPIIAVATDIALHNPRIYPVYAAILSGLLHHLSPIERQQVVEAILRKFEKVPNCGHLHVWMQRFAVPMGIPLLLSEPICKALDDSEFQLWAADWLPDAYRPLLRAGLYVDQGLLNGLKPVIEPEEVQLFGYDY</sequence>
<dbReference type="AlphaFoldDB" id="A0A9Q2NNJ2"/>